<comment type="caution">
    <text evidence="1">The sequence shown here is derived from an EMBL/GenBank/DDBJ whole genome shotgun (WGS) entry which is preliminary data.</text>
</comment>
<dbReference type="EMBL" id="VWSJ01000004">
    <property type="protein sequence ID" value="MSN95882.1"/>
    <property type="molecule type" value="Genomic_DNA"/>
</dbReference>
<protein>
    <recommendedName>
        <fullName evidence="3">Histidine kinase</fullName>
    </recommendedName>
</protein>
<keyword evidence="2" id="KW-1185">Reference proteome</keyword>
<proteinExistence type="predicted"/>
<dbReference type="RefSeq" id="WP_154570153.1">
    <property type="nucleotide sequence ID" value="NZ_VWSJ01000004.1"/>
</dbReference>
<gene>
    <name evidence="1" type="ORF">F1B92_01500</name>
</gene>
<reference evidence="1 2" key="2">
    <citation type="submission" date="2020-03" db="EMBL/GenBank/DDBJ databases">
        <title>Campylobacter portucalensis sp. nov., a new species of Campylobacter isolated from the reproductive tract of bulls.</title>
        <authorList>
            <person name="Silva M.F."/>
            <person name="Pereira G."/>
            <person name="Carneiro C."/>
            <person name="Hemphill A."/>
            <person name="Mateus L."/>
            <person name="Lopes-Da-Costa L."/>
            <person name="Silva E."/>
        </authorList>
    </citation>
    <scope>NUCLEOTIDE SEQUENCE [LARGE SCALE GENOMIC DNA]</scope>
    <source>
        <strain evidence="1 2">FMV-PI01</strain>
    </source>
</reference>
<evidence type="ECO:0000313" key="1">
    <source>
        <dbReference type="EMBL" id="MSN95882.1"/>
    </source>
</evidence>
<accession>A0A6L5WHI5</accession>
<dbReference type="AlphaFoldDB" id="A0A6L5WHI5"/>
<sequence>MKKYKKLGYKAFKNSDFKLASTYFSLCFNESSKEECMFLIGLCEVATTLPDEANLLFEFYLHIIKEKKDFQYLNLILADLEIKQEITNDILLAESSITYDEFKNFIIKNGDFKHAFENVIASTKLIIKNKENFLDFINNLFDNNLQDIAIKYFETFLEIYGSYDDKIKFIVQKIRDYENRITK</sequence>
<name>A0A6L5WHI5_9BACT</name>
<evidence type="ECO:0000313" key="2">
    <source>
        <dbReference type="Proteomes" id="UP000476338"/>
    </source>
</evidence>
<organism evidence="1 2">
    <name type="scientific">Campylobacter portucalensis</name>
    <dbReference type="NCBI Taxonomy" id="2608384"/>
    <lineage>
        <taxon>Bacteria</taxon>
        <taxon>Pseudomonadati</taxon>
        <taxon>Campylobacterota</taxon>
        <taxon>Epsilonproteobacteria</taxon>
        <taxon>Campylobacterales</taxon>
        <taxon>Campylobacteraceae</taxon>
        <taxon>Campylobacter</taxon>
    </lineage>
</organism>
<reference evidence="1 2" key="1">
    <citation type="submission" date="2019-09" db="EMBL/GenBank/DDBJ databases">
        <authorList>
            <person name="Silva M."/>
            <person name="Pereira G."/>
            <person name="Lopes-Da-Costa L."/>
            <person name="Silva E."/>
        </authorList>
    </citation>
    <scope>NUCLEOTIDE SEQUENCE [LARGE SCALE GENOMIC DNA]</scope>
    <source>
        <strain evidence="1 2">FMV-PI01</strain>
    </source>
</reference>
<dbReference type="Proteomes" id="UP000476338">
    <property type="component" value="Unassembled WGS sequence"/>
</dbReference>
<evidence type="ECO:0008006" key="3">
    <source>
        <dbReference type="Google" id="ProtNLM"/>
    </source>
</evidence>